<dbReference type="SUPFAM" id="SSF56300">
    <property type="entry name" value="Metallo-dependent phosphatases"/>
    <property type="match status" value="1"/>
</dbReference>
<reference evidence="4" key="1">
    <citation type="journal article" date="2024" name="Int. J. Syst. Evol. Microbiol.">
        <title>Methylomarinovum tepidoasis sp. nov., a moderately thermophilic methanotroph of the family Methylothermaceae isolated from a deep-sea hydrothermal field.</title>
        <authorList>
            <person name="Hirayama H."/>
            <person name="Takaki Y."/>
            <person name="Abe M."/>
            <person name="Miyazaki M."/>
            <person name="Uematsu K."/>
            <person name="Matsui Y."/>
            <person name="Takai K."/>
        </authorList>
    </citation>
    <scope>NUCLEOTIDE SEQUENCE [LARGE SCALE GENOMIC DNA]</scope>
    <source>
        <strain evidence="4">IN45</strain>
    </source>
</reference>
<dbReference type="InterPro" id="IPR029052">
    <property type="entry name" value="Metallo-depent_PP-like"/>
</dbReference>
<protein>
    <recommendedName>
        <fullName evidence="2">Calcineurin-like phosphoesterase domain-containing protein</fullName>
    </recommendedName>
</protein>
<accession>A0AAU9BY95</accession>
<proteinExistence type="predicted"/>
<organism evidence="3 4">
    <name type="scientific">Methylomarinovum tepidoasis</name>
    <dbReference type="NCBI Taxonomy" id="2840183"/>
    <lineage>
        <taxon>Bacteria</taxon>
        <taxon>Pseudomonadati</taxon>
        <taxon>Pseudomonadota</taxon>
        <taxon>Gammaproteobacteria</taxon>
        <taxon>Methylococcales</taxon>
        <taxon>Methylothermaceae</taxon>
        <taxon>Methylomarinovum</taxon>
    </lineage>
</organism>
<evidence type="ECO:0000313" key="3">
    <source>
        <dbReference type="EMBL" id="BCX88483.1"/>
    </source>
</evidence>
<evidence type="ECO:0000259" key="2">
    <source>
        <dbReference type="Pfam" id="PF00149"/>
    </source>
</evidence>
<dbReference type="GO" id="GO:0016787">
    <property type="term" value="F:hydrolase activity"/>
    <property type="evidence" value="ECO:0007669"/>
    <property type="project" value="InterPro"/>
</dbReference>
<feature type="region of interest" description="Disordered" evidence="1">
    <location>
        <begin position="268"/>
        <end position="290"/>
    </location>
</feature>
<dbReference type="InterPro" id="IPR004843">
    <property type="entry name" value="Calcineurin-like_PHP"/>
</dbReference>
<dbReference type="Proteomes" id="UP001321450">
    <property type="component" value="Chromosome"/>
</dbReference>
<dbReference type="InterPro" id="IPR051158">
    <property type="entry name" value="Metallophosphoesterase_sf"/>
</dbReference>
<evidence type="ECO:0000313" key="4">
    <source>
        <dbReference type="Proteomes" id="UP001321450"/>
    </source>
</evidence>
<gene>
    <name evidence="3" type="ORF">MIN45_P0852</name>
</gene>
<sequence>MSDLLNRRRNHGRRFGISIKAVINHKIVLRGYRQQDWQERMSELTIFFAGDPHGAFDPMIEAVLEHRPDALVILGDLDLERPLDEVLASILGITQVYWIPGNHDGDRDEWHDHLFGAGLADRNLHGRVVQIGNTLRIAGLGGVFRRKVWYPRENADTRGWPTKKEWLHAMGKGNRWRGGLPRKHRVSIFPEDFEVLRRNRADILVTHEAPTCHPHGFIAIDELARSLGARWVVHGHHHTDYEAEIVPDIRVLGVGLTGVTTLDGRRIRPGMPSTRSAKRYADAHVRRGRV</sequence>
<dbReference type="PANTHER" id="PTHR31302">
    <property type="entry name" value="TRANSMEMBRANE PROTEIN WITH METALLOPHOSPHOESTERASE DOMAIN-RELATED"/>
    <property type="match status" value="1"/>
</dbReference>
<name>A0AAU9BY95_9GAMM</name>
<feature type="domain" description="Calcineurin-like phosphoesterase" evidence="2">
    <location>
        <begin position="45"/>
        <end position="239"/>
    </location>
</feature>
<feature type="compositionally biased region" description="Basic and acidic residues" evidence="1">
    <location>
        <begin position="279"/>
        <end position="290"/>
    </location>
</feature>
<dbReference type="KEGG" id="meiy:MIN45_P0852"/>
<dbReference type="Pfam" id="PF00149">
    <property type="entry name" value="Metallophos"/>
    <property type="match status" value="1"/>
</dbReference>
<dbReference type="AlphaFoldDB" id="A0AAU9BY95"/>
<dbReference type="Gene3D" id="3.60.21.10">
    <property type="match status" value="1"/>
</dbReference>
<dbReference type="PANTHER" id="PTHR31302:SF0">
    <property type="entry name" value="TRANSMEMBRANE PROTEIN WITH METALLOPHOSPHOESTERASE DOMAIN"/>
    <property type="match status" value="1"/>
</dbReference>
<dbReference type="EMBL" id="AP024718">
    <property type="protein sequence ID" value="BCX88483.1"/>
    <property type="molecule type" value="Genomic_DNA"/>
</dbReference>
<evidence type="ECO:0000256" key="1">
    <source>
        <dbReference type="SAM" id="MobiDB-lite"/>
    </source>
</evidence>
<keyword evidence="4" id="KW-1185">Reference proteome</keyword>